<organism evidence="2">
    <name type="scientific">Timema monikensis</name>
    <dbReference type="NCBI Taxonomy" id="170555"/>
    <lineage>
        <taxon>Eukaryota</taxon>
        <taxon>Metazoa</taxon>
        <taxon>Ecdysozoa</taxon>
        <taxon>Arthropoda</taxon>
        <taxon>Hexapoda</taxon>
        <taxon>Insecta</taxon>
        <taxon>Pterygota</taxon>
        <taxon>Neoptera</taxon>
        <taxon>Polyneoptera</taxon>
        <taxon>Phasmatodea</taxon>
        <taxon>Timematodea</taxon>
        <taxon>Timematoidea</taxon>
        <taxon>Timematidae</taxon>
        <taxon>Timema</taxon>
    </lineage>
</organism>
<evidence type="ECO:0000313" key="2">
    <source>
        <dbReference type="EMBL" id="CAD7425652.1"/>
    </source>
</evidence>
<reference evidence="2" key="1">
    <citation type="submission" date="2020-11" db="EMBL/GenBank/DDBJ databases">
        <authorList>
            <person name="Tran Van P."/>
        </authorList>
    </citation>
    <scope>NUCLEOTIDE SEQUENCE</scope>
</reference>
<dbReference type="PANTHER" id="PTHR36943">
    <property type="entry name" value="CCHC-TYPE DOMAIN-CONTAINING PROTEIN"/>
    <property type="match status" value="1"/>
</dbReference>
<accession>A0A7R9E3E3</accession>
<dbReference type="PANTHER" id="PTHR36943:SF1">
    <property type="entry name" value="CCHC-TYPE DOMAIN-CONTAINING PROTEIN"/>
    <property type="match status" value="1"/>
</dbReference>
<evidence type="ECO:0008006" key="3">
    <source>
        <dbReference type="Google" id="ProtNLM"/>
    </source>
</evidence>
<feature type="region of interest" description="Disordered" evidence="1">
    <location>
        <begin position="158"/>
        <end position="225"/>
    </location>
</feature>
<dbReference type="EMBL" id="OB792999">
    <property type="protein sequence ID" value="CAD7425652.1"/>
    <property type="molecule type" value="Genomic_DNA"/>
</dbReference>
<gene>
    <name evidence="2" type="ORF">TMSB3V08_LOCUS2558</name>
</gene>
<name>A0A7R9E3E3_9NEOP</name>
<dbReference type="Gene3D" id="2.40.70.10">
    <property type="entry name" value="Acid Proteases"/>
    <property type="match status" value="1"/>
</dbReference>
<evidence type="ECO:0000256" key="1">
    <source>
        <dbReference type="SAM" id="MobiDB-lite"/>
    </source>
</evidence>
<dbReference type="AlphaFoldDB" id="A0A7R9E3E3"/>
<sequence length="291" mass="31999">MAYQLFSMGSETRHNPPFHINVMLNGTKHHMEIDSGAALTVVSSVTYEKIWTSKPKLMSSDIKLCTWGTKQPLCILGRCNVEATYNGRSATLPVTVVEGNGPSLLRINWFTELGIKVQGIHHITDSKFIETIQKFSVFEDLKLGEYVGPPISLKMDSSVQPQYLRSHPIPPAPADDSGGSLSSTQSTGDCSSSCGSEMLLLEDDGSAEGQGDSGGEAGQQSEEADEAHMRFIAQKVMEEKIREKLRAEEGPEQREYTLILWPYLQPGICDKNAVGKLLVYVQKLCGHTYTT</sequence>
<feature type="compositionally biased region" description="Low complexity" evidence="1">
    <location>
        <begin position="175"/>
        <end position="196"/>
    </location>
</feature>
<protein>
    <recommendedName>
        <fullName evidence="3">Peptidase A2 domain-containing protein</fullName>
    </recommendedName>
</protein>
<dbReference type="InterPro" id="IPR021109">
    <property type="entry name" value="Peptidase_aspartic_dom_sf"/>
</dbReference>
<dbReference type="SUPFAM" id="SSF50630">
    <property type="entry name" value="Acid proteases"/>
    <property type="match status" value="1"/>
</dbReference>
<proteinExistence type="predicted"/>